<name>A0A7M5V804_9CNID</name>
<evidence type="ECO:0000259" key="2">
    <source>
        <dbReference type="PROSITE" id="PS51034"/>
    </source>
</evidence>
<protein>
    <recommendedName>
        <fullName evidence="2">ZP domain-containing protein</fullName>
    </recommendedName>
</protein>
<feature type="domain" description="ZP" evidence="2">
    <location>
        <begin position="31"/>
        <end position="130"/>
    </location>
</feature>
<dbReference type="InterPro" id="IPR001507">
    <property type="entry name" value="ZP_dom"/>
</dbReference>
<dbReference type="Proteomes" id="UP000594262">
    <property type="component" value="Unplaced"/>
</dbReference>
<dbReference type="PROSITE" id="PS51034">
    <property type="entry name" value="ZP_2"/>
    <property type="match status" value="1"/>
</dbReference>
<dbReference type="EnsemblMetazoa" id="CLYHEMT011203.1">
    <property type="protein sequence ID" value="CLYHEMP011203.1"/>
    <property type="gene ID" value="CLYHEMG011203"/>
</dbReference>
<feature type="signal peptide" evidence="1">
    <location>
        <begin position="1"/>
        <end position="19"/>
    </location>
</feature>
<evidence type="ECO:0000313" key="3">
    <source>
        <dbReference type="EnsemblMetazoa" id="CLYHEMP011203.1"/>
    </source>
</evidence>
<accession>A0A7M5V804</accession>
<evidence type="ECO:0000256" key="1">
    <source>
        <dbReference type="SAM" id="SignalP"/>
    </source>
</evidence>
<sequence length="130" mass="15057">MNSFILVVLMTICVHCSISLKFTAQDIQSLGCFKDSMLLEISAEKLGIENREFQMHFNGYFDDQKCSIESGSNINDFDYYFLANFYKDCGIQESVMDTKTVYNQTVCITFDRDLKSQIAFDFECVLKKRL</sequence>
<reference evidence="3" key="1">
    <citation type="submission" date="2021-01" db="UniProtKB">
        <authorList>
            <consortium name="EnsemblMetazoa"/>
        </authorList>
    </citation>
    <scope>IDENTIFICATION</scope>
</reference>
<feature type="chain" id="PRO_5029824750" description="ZP domain-containing protein" evidence="1">
    <location>
        <begin position="20"/>
        <end position="130"/>
    </location>
</feature>
<organism evidence="3 4">
    <name type="scientific">Clytia hemisphaerica</name>
    <dbReference type="NCBI Taxonomy" id="252671"/>
    <lineage>
        <taxon>Eukaryota</taxon>
        <taxon>Metazoa</taxon>
        <taxon>Cnidaria</taxon>
        <taxon>Hydrozoa</taxon>
        <taxon>Hydroidolina</taxon>
        <taxon>Leptothecata</taxon>
        <taxon>Obeliida</taxon>
        <taxon>Clytiidae</taxon>
        <taxon>Clytia</taxon>
    </lineage>
</organism>
<evidence type="ECO:0000313" key="4">
    <source>
        <dbReference type="Proteomes" id="UP000594262"/>
    </source>
</evidence>
<proteinExistence type="predicted"/>
<dbReference type="AlphaFoldDB" id="A0A7M5V804"/>
<keyword evidence="1" id="KW-0732">Signal</keyword>
<keyword evidence="4" id="KW-1185">Reference proteome</keyword>